<dbReference type="PANTHER" id="PTHR33116:SF78">
    <property type="entry name" value="OS12G0587133 PROTEIN"/>
    <property type="match status" value="1"/>
</dbReference>
<dbReference type="KEGG" id="adu:127747670"/>
<keyword evidence="2" id="KW-1185">Reference proteome</keyword>
<name>A0A9C6WTM4_ARADU</name>
<dbReference type="PANTHER" id="PTHR33116">
    <property type="entry name" value="REVERSE TRANSCRIPTASE ZINC-BINDING DOMAIN-CONTAINING PROTEIN-RELATED-RELATED"/>
    <property type="match status" value="1"/>
</dbReference>
<evidence type="ECO:0000313" key="2">
    <source>
        <dbReference type="Proteomes" id="UP000515211"/>
    </source>
</evidence>
<organism evidence="2 3">
    <name type="scientific">Arachis duranensis</name>
    <name type="common">Wild peanut</name>
    <dbReference type="NCBI Taxonomy" id="130453"/>
    <lineage>
        <taxon>Eukaryota</taxon>
        <taxon>Viridiplantae</taxon>
        <taxon>Streptophyta</taxon>
        <taxon>Embryophyta</taxon>
        <taxon>Tracheophyta</taxon>
        <taxon>Spermatophyta</taxon>
        <taxon>Magnoliopsida</taxon>
        <taxon>eudicotyledons</taxon>
        <taxon>Gunneridae</taxon>
        <taxon>Pentapetalae</taxon>
        <taxon>rosids</taxon>
        <taxon>fabids</taxon>
        <taxon>Fabales</taxon>
        <taxon>Fabaceae</taxon>
        <taxon>Papilionoideae</taxon>
        <taxon>50 kb inversion clade</taxon>
        <taxon>dalbergioids sensu lato</taxon>
        <taxon>Dalbergieae</taxon>
        <taxon>Pterocarpus clade</taxon>
        <taxon>Arachis</taxon>
    </lineage>
</organism>
<proteinExistence type="predicted"/>
<dbReference type="GeneID" id="127747670"/>
<dbReference type="InterPro" id="IPR000477">
    <property type="entry name" value="RT_dom"/>
</dbReference>
<feature type="domain" description="Reverse transcriptase" evidence="1">
    <location>
        <begin position="137"/>
        <end position="246"/>
    </location>
</feature>
<sequence>MFKNVLVGYEEPKQDEINNLENFDKKEPVMLGEVKGRVDPVMVEKIKKIGLVFETEESMKEALYSSLLLNHFGEIRSWVEEETNRSRKVLINIHGISLHGWSEENFLKIVDVWETMIKLDLKIIQSENLSLVKALVDTTWSPYIQNRVMLELEGSKKKGVIAKLDFKKAYNTIRWVFVDHVLECMSFGEVWRKWIRGMVNTAVMSIIVNGTPTELFPMERDLCQGDPISLFLFILMAEVLNQMLIKTRNRGFPPKRRILRNYRRVLTYFGMISGLVINYQKSTLIPINVHNEEATFLVEELNCPMGILPITYLGIPLEANPKRIDTWKPMVEKMEKKLWK</sequence>
<dbReference type="RefSeq" id="XP_052117769.1">
    <property type="nucleotide sequence ID" value="XM_052261809.1"/>
</dbReference>
<dbReference type="AlphaFoldDB" id="A0A9C6WTM4"/>
<evidence type="ECO:0000313" key="3">
    <source>
        <dbReference type="RefSeq" id="XP_052117769.1"/>
    </source>
</evidence>
<dbReference type="Proteomes" id="UP000515211">
    <property type="component" value="Chromosome 5"/>
</dbReference>
<reference evidence="2" key="1">
    <citation type="journal article" date="2016" name="Nat. Genet.">
        <title>The genome sequences of Arachis duranensis and Arachis ipaensis, the diploid ancestors of cultivated peanut.</title>
        <authorList>
            <person name="Bertioli D.J."/>
            <person name="Cannon S.B."/>
            <person name="Froenicke L."/>
            <person name="Huang G."/>
            <person name="Farmer A.D."/>
            <person name="Cannon E.K."/>
            <person name="Liu X."/>
            <person name="Gao D."/>
            <person name="Clevenger J."/>
            <person name="Dash S."/>
            <person name="Ren L."/>
            <person name="Moretzsohn M.C."/>
            <person name="Shirasawa K."/>
            <person name="Huang W."/>
            <person name="Vidigal B."/>
            <person name="Abernathy B."/>
            <person name="Chu Y."/>
            <person name="Niederhuth C.E."/>
            <person name="Umale P."/>
            <person name="Araujo A.C."/>
            <person name="Kozik A."/>
            <person name="Kim K.D."/>
            <person name="Burow M.D."/>
            <person name="Varshney R.K."/>
            <person name="Wang X."/>
            <person name="Zhang X."/>
            <person name="Barkley N."/>
            <person name="Guimaraes P.M."/>
            <person name="Isobe S."/>
            <person name="Guo B."/>
            <person name="Liao B."/>
            <person name="Stalker H.T."/>
            <person name="Schmitz R.J."/>
            <person name="Scheffler B.E."/>
            <person name="Leal-Bertioli S.C."/>
            <person name="Xun X."/>
            <person name="Jackson S.A."/>
            <person name="Michelmore R."/>
            <person name="Ozias-Akins P."/>
        </authorList>
    </citation>
    <scope>NUCLEOTIDE SEQUENCE [LARGE SCALE GENOMIC DNA]</scope>
    <source>
        <strain evidence="2">cv. V14167</strain>
    </source>
</reference>
<accession>A0A9C6WTM4</accession>
<evidence type="ECO:0000259" key="1">
    <source>
        <dbReference type="Pfam" id="PF00078"/>
    </source>
</evidence>
<protein>
    <submittedName>
        <fullName evidence="3">Uncharacterized protein LOC127747670</fullName>
    </submittedName>
</protein>
<gene>
    <name evidence="3" type="primary">LOC127747670</name>
</gene>
<reference evidence="3" key="2">
    <citation type="submission" date="2025-08" db="UniProtKB">
        <authorList>
            <consortium name="RefSeq"/>
        </authorList>
    </citation>
    <scope>IDENTIFICATION</scope>
    <source>
        <tissue evidence="3">Whole plant</tissue>
    </source>
</reference>
<dbReference type="Pfam" id="PF00078">
    <property type="entry name" value="RVT_1"/>
    <property type="match status" value="1"/>
</dbReference>